<keyword evidence="3" id="KW-1185">Reference proteome</keyword>
<dbReference type="RefSeq" id="WP_136007007.1">
    <property type="nucleotide sequence ID" value="NZ_SRYR01000004.1"/>
</dbReference>
<protein>
    <submittedName>
        <fullName evidence="2">Uncharacterized protein</fullName>
    </submittedName>
</protein>
<keyword evidence="1" id="KW-0472">Membrane</keyword>
<gene>
    <name evidence="2" type="ORF">E5347_10140</name>
</gene>
<accession>A0A4S2DIU2</accession>
<dbReference type="Proteomes" id="UP000306888">
    <property type="component" value="Unassembled WGS sequence"/>
</dbReference>
<evidence type="ECO:0000313" key="2">
    <source>
        <dbReference type="EMBL" id="TGY42087.1"/>
    </source>
</evidence>
<evidence type="ECO:0000313" key="3">
    <source>
        <dbReference type="Proteomes" id="UP000306888"/>
    </source>
</evidence>
<dbReference type="AlphaFoldDB" id="A0A4S2DIU2"/>
<feature type="transmembrane region" description="Helical" evidence="1">
    <location>
        <begin position="6"/>
        <end position="25"/>
    </location>
</feature>
<organism evidence="2 3">
    <name type="scientific">Clostridium sartagoforme</name>
    <dbReference type="NCBI Taxonomy" id="84031"/>
    <lineage>
        <taxon>Bacteria</taxon>
        <taxon>Bacillati</taxon>
        <taxon>Bacillota</taxon>
        <taxon>Clostridia</taxon>
        <taxon>Eubacteriales</taxon>
        <taxon>Clostridiaceae</taxon>
        <taxon>Clostridium</taxon>
    </lineage>
</organism>
<proteinExistence type="predicted"/>
<keyword evidence="1" id="KW-1133">Transmembrane helix</keyword>
<name>A0A4S2DIU2_9CLOT</name>
<dbReference type="EMBL" id="SRYR01000004">
    <property type="protein sequence ID" value="TGY42087.1"/>
    <property type="molecule type" value="Genomic_DNA"/>
</dbReference>
<sequence>MDFLYRNIPAMISATIAYILLFKVWKNPLRLIGNTVKKKILSFIIIGVLFFSILTAIEYFDVNYEEAYDSLLLGVVIMVNGRLLTTDFEGKDAYKKNEE</sequence>
<evidence type="ECO:0000256" key="1">
    <source>
        <dbReference type="SAM" id="Phobius"/>
    </source>
</evidence>
<feature type="transmembrane region" description="Helical" evidence="1">
    <location>
        <begin position="40"/>
        <end position="60"/>
    </location>
</feature>
<feature type="transmembrane region" description="Helical" evidence="1">
    <location>
        <begin position="66"/>
        <end position="85"/>
    </location>
</feature>
<keyword evidence="1" id="KW-0812">Transmembrane</keyword>
<reference evidence="2 3" key="1">
    <citation type="submission" date="2019-04" db="EMBL/GenBank/DDBJ databases">
        <title>Microbes associate with the intestines of laboratory mice.</title>
        <authorList>
            <person name="Navarre W."/>
            <person name="Wong E."/>
            <person name="Huang K."/>
            <person name="Tropini C."/>
            <person name="Ng K."/>
            <person name="Yu B."/>
        </authorList>
    </citation>
    <scope>NUCLEOTIDE SEQUENCE [LARGE SCALE GENOMIC DNA]</scope>
    <source>
        <strain evidence="2 3">NM50_B9-20</strain>
    </source>
</reference>
<comment type="caution">
    <text evidence="2">The sequence shown here is derived from an EMBL/GenBank/DDBJ whole genome shotgun (WGS) entry which is preliminary data.</text>
</comment>